<dbReference type="SUPFAM" id="SSF51735">
    <property type="entry name" value="NAD(P)-binding Rossmann-fold domains"/>
    <property type="match status" value="1"/>
</dbReference>
<evidence type="ECO:0000256" key="2">
    <source>
        <dbReference type="ARBA" id="ARBA00022857"/>
    </source>
</evidence>
<protein>
    <submittedName>
        <fullName evidence="4">NAD(P)-binding protein</fullName>
    </submittedName>
</protein>
<dbReference type="PRINTS" id="PR00081">
    <property type="entry name" value="GDHRDH"/>
</dbReference>
<dbReference type="InterPro" id="IPR036291">
    <property type="entry name" value="NAD(P)-bd_dom_sf"/>
</dbReference>
<name>A0A6A6HQZ9_9PLEO</name>
<organism evidence="4 5">
    <name type="scientific">Trematosphaeria pertusa</name>
    <dbReference type="NCBI Taxonomy" id="390896"/>
    <lineage>
        <taxon>Eukaryota</taxon>
        <taxon>Fungi</taxon>
        <taxon>Dikarya</taxon>
        <taxon>Ascomycota</taxon>
        <taxon>Pezizomycotina</taxon>
        <taxon>Dothideomycetes</taxon>
        <taxon>Pleosporomycetidae</taxon>
        <taxon>Pleosporales</taxon>
        <taxon>Massarineae</taxon>
        <taxon>Trematosphaeriaceae</taxon>
        <taxon>Trematosphaeria</taxon>
    </lineage>
</organism>
<evidence type="ECO:0000256" key="3">
    <source>
        <dbReference type="ARBA" id="ARBA00023002"/>
    </source>
</evidence>
<dbReference type="AlphaFoldDB" id="A0A6A6HQZ9"/>
<sequence>MGVAASIWKQSFFLPKPPLTEKNLPDQLGKVHIVTGGYAGCGYELVKDLYQHNATIYIAGRSQNKGEAAISKLKSEFPNSGGKLVFLNVDLSDFSTIKPATQEFLSKETRLDVLTNNAGVMSLLLGSKDKHGHELQIGTNVLGPYLFTKLLVPILQKTAKKAPAGSVRMTWGASAAAYFAPKNGMVFHADGSIKQGSNVHMDYAVSKAANIYLSSQFARLYGKDGIISVSWNPGNLKTELQRHVNWFQRFVVNVLLLHPAPLGGYTELYAGWSPDITASQNGAFIGPWGRIFPSRKDIEEGTKSKGEGGTGYAKKLLAYCERETAAFV</sequence>
<reference evidence="4" key="1">
    <citation type="journal article" date="2020" name="Stud. Mycol.">
        <title>101 Dothideomycetes genomes: a test case for predicting lifestyles and emergence of pathogens.</title>
        <authorList>
            <person name="Haridas S."/>
            <person name="Albert R."/>
            <person name="Binder M."/>
            <person name="Bloem J."/>
            <person name="Labutti K."/>
            <person name="Salamov A."/>
            <person name="Andreopoulos B."/>
            <person name="Baker S."/>
            <person name="Barry K."/>
            <person name="Bills G."/>
            <person name="Bluhm B."/>
            <person name="Cannon C."/>
            <person name="Castanera R."/>
            <person name="Culley D."/>
            <person name="Daum C."/>
            <person name="Ezra D."/>
            <person name="Gonzalez J."/>
            <person name="Henrissat B."/>
            <person name="Kuo A."/>
            <person name="Liang C."/>
            <person name="Lipzen A."/>
            <person name="Lutzoni F."/>
            <person name="Magnuson J."/>
            <person name="Mondo S."/>
            <person name="Nolan M."/>
            <person name="Ohm R."/>
            <person name="Pangilinan J."/>
            <person name="Park H.-J."/>
            <person name="Ramirez L."/>
            <person name="Alfaro M."/>
            <person name="Sun H."/>
            <person name="Tritt A."/>
            <person name="Yoshinaga Y."/>
            <person name="Zwiers L.-H."/>
            <person name="Turgeon B."/>
            <person name="Goodwin S."/>
            <person name="Spatafora J."/>
            <person name="Crous P."/>
            <person name="Grigoriev I."/>
        </authorList>
    </citation>
    <scope>NUCLEOTIDE SEQUENCE</scope>
    <source>
        <strain evidence="4">CBS 122368</strain>
    </source>
</reference>
<accession>A0A6A6HQZ9</accession>
<keyword evidence="5" id="KW-1185">Reference proteome</keyword>
<dbReference type="PANTHER" id="PTHR24320:SF236">
    <property type="entry name" value="SHORT-CHAIN DEHYDROGENASE-RELATED"/>
    <property type="match status" value="1"/>
</dbReference>
<gene>
    <name evidence="4" type="ORF">BU26DRAFT_545027</name>
</gene>
<evidence type="ECO:0000313" key="4">
    <source>
        <dbReference type="EMBL" id="KAF2240427.1"/>
    </source>
</evidence>
<evidence type="ECO:0000313" key="5">
    <source>
        <dbReference type="Proteomes" id="UP000800094"/>
    </source>
</evidence>
<keyword evidence="3" id="KW-0560">Oxidoreductase</keyword>
<dbReference type="OrthoDB" id="191139at2759"/>
<comment type="similarity">
    <text evidence="1">Belongs to the short-chain dehydrogenases/reductases (SDR) family.</text>
</comment>
<dbReference type="RefSeq" id="XP_033675431.1">
    <property type="nucleotide sequence ID" value="XM_033831768.1"/>
</dbReference>
<dbReference type="PANTHER" id="PTHR24320">
    <property type="entry name" value="RETINOL DEHYDROGENASE"/>
    <property type="match status" value="1"/>
</dbReference>
<dbReference type="Proteomes" id="UP000800094">
    <property type="component" value="Unassembled WGS sequence"/>
</dbReference>
<evidence type="ECO:0000256" key="1">
    <source>
        <dbReference type="ARBA" id="ARBA00006484"/>
    </source>
</evidence>
<dbReference type="InterPro" id="IPR002347">
    <property type="entry name" value="SDR_fam"/>
</dbReference>
<dbReference type="Pfam" id="PF00106">
    <property type="entry name" value="adh_short"/>
    <property type="match status" value="1"/>
</dbReference>
<dbReference type="Gene3D" id="3.40.50.720">
    <property type="entry name" value="NAD(P)-binding Rossmann-like Domain"/>
    <property type="match status" value="1"/>
</dbReference>
<dbReference type="EMBL" id="ML987218">
    <property type="protein sequence ID" value="KAF2240427.1"/>
    <property type="molecule type" value="Genomic_DNA"/>
</dbReference>
<dbReference type="GO" id="GO:0016491">
    <property type="term" value="F:oxidoreductase activity"/>
    <property type="evidence" value="ECO:0007669"/>
    <property type="project" value="UniProtKB-KW"/>
</dbReference>
<keyword evidence="2" id="KW-0521">NADP</keyword>
<proteinExistence type="inferred from homology"/>
<dbReference type="GeneID" id="54585098"/>